<dbReference type="Proteomes" id="UP001149142">
    <property type="component" value="Unassembled WGS sequence"/>
</dbReference>
<evidence type="ECO:0000313" key="3">
    <source>
        <dbReference type="Proteomes" id="UP001149142"/>
    </source>
</evidence>
<dbReference type="Pfam" id="PF13585">
    <property type="entry name" value="CHU_C"/>
    <property type="match status" value="1"/>
</dbReference>
<dbReference type="Pfam" id="PF19081">
    <property type="entry name" value="Ig_7"/>
    <property type="match status" value="1"/>
</dbReference>
<accession>A0ABT4S1U0</accession>
<protein>
    <submittedName>
        <fullName evidence="2">T9SS type B sorting domain-containing protein</fullName>
    </submittedName>
</protein>
<feature type="domain" description="Ig-like" evidence="1">
    <location>
        <begin position="323"/>
        <end position="401"/>
    </location>
</feature>
<name>A0ABT4S1U0_9FLAO</name>
<dbReference type="EMBL" id="JAPFGC010000002">
    <property type="protein sequence ID" value="MDA0178043.1"/>
    <property type="molecule type" value="Genomic_DNA"/>
</dbReference>
<proteinExistence type="predicted"/>
<dbReference type="RefSeq" id="WP_106687595.1">
    <property type="nucleotide sequence ID" value="NZ_CAXQEU010000042.1"/>
</dbReference>
<sequence>MKQIRIFLKTFIIFGFLLTANLSVAQLGFCTGNSGDPIFIETFGSGTTQGPALPTGTTSYTFTSGSPNDGFYTVSSTTSFFDWHNVGDHTGDTNGKCLVVNADFTAGEFYRTTISGLCENTSYEFSAFLINLLPASGCGGSGIPINVGFEIWDDTDTTLLASGDTGSINGTSSPNWEQYGLVFQTLPSQTSIILKMRNNGVGGCGNDLAIDDIVFKSCGDNVVVQDNANQDQLYICDTDTPYNLTLQANPDNSIYNTHAYQWEMSLDATTWSPITGENNQTLNTTVTQSSFYRVKVAEDAINLANNLCNVISDVFFVEVISTPNNAVSNGDVTVCEDEELPLEVTVPVGVTVNWYDAAIGGNLLQENSTTFLPLQEGTYYAQAISINGDCQSVNRTPVTITYASQPLVNDEVIYFCQNESIILSANIDNMMYSWSTGESTKEITTSSPGNFTVVVTNSQGCSSIRTIEVIEINPPLITNVFSDENDLIVETLYNGNFSYSIDGINYQNSPVFQNLEGGRYTIYVRENSNCGIDTKTFIHFVIPKYFTPNNDTFNDTWSLKGIEFYASSEVQIFDRYGKLLFYRKNKPVAWNGTFNKKLLPTSDYWYIITIESQKMVGHFTLKR</sequence>
<reference evidence="2" key="1">
    <citation type="submission" date="2022-11" db="EMBL/GenBank/DDBJ databases">
        <title>Refractory cell wall polysaccharides provide important carbon source for microbial heterotrophs in the hadal ocean.</title>
        <authorList>
            <person name="Zhu X."/>
        </authorList>
    </citation>
    <scope>NUCLEOTIDE SEQUENCE</scope>
    <source>
        <strain evidence="2">MTRN7</strain>
    </source>
</reference>
<dbReference type="InterPro" id="IPR026341">
    <property type="entry name" value="T9SS_type_B"/>
</dbReference>
<dbReference type="NCBIfam" id="TIGR04131">
    <property type="entry name" value="Bac_Flav_CTERM"/>
    <property type="match status" value="1"/>
</dbReference>
<organism evidence="2 3">
    <name type="scientific">Mesoflavibacter profundi</name>
    <dbReference type="NCBI Taxonomy" id="2708110"/>
    <lineage>
        <taxon>Bacteria</taxon>
        <taxon>Pseudomonadati</taxon>
        <taxon>Bacteroidota</taxon>
        <taxon>Flavobacteriia</taxon>
        <taxon>Flavobacteriales</taxon>
        <taxon>Flavobacteriaceae</taxon>
        <taxon>Mesoflavibacter</taxon>
    </lineage>
</organism>
<evidence type="ECO:0000313" key="2">
    <source>
        <dbReference type="EMBL" id="MDA0178043.1"/>
    </source>
</evidence>
<keyword evidence="3" id="KW-1185">Reference proteome</keyword>
<dbReference type="InterPro" id="IPR044023">
    <property type="entry name" value="Ig_7"/>
</dbReference>
<comment type="caution">
    <text evidence="2">The sequence shown here is derived from an EMBL/GenBank/DDBJ whole genome shotgun (WGS) entry which is preliminary data.</text>
</comment>
<gene>
    <name evidence="2" type="ORF">OOZ35_11120</name>
</gene>
<evidence type="ECO:0000259" key="1">
    <source>
        <dbReference type="Pfam" id="PF19081"/>
    </source>
</evidence>